<protein>
    <submittedName>
        <fullName evidence="1">Uncharacterized protein</fullName>
    </submittedName>
</protein>
<keyword evidence="2" id="KW-1185">Reference proteome</keyword>
<name>A0ABD0LYT5_9CAEN</name>
<accession>A0ABD0LYT5</accession>
<dbReference type="EMBL" id="JACVVK020000016">
    <property type="protein sequence ID" value="KAK7504331.1"/>
    <property type="molecule type" value="Genomic_DNA"/>
</dbReference>
<dbReference type="Proteomes" id="UP001519460">
    <property type="component" value="Unassembled WGS sequence"/>
</dbReference>
<evidence type="ECO:0000313" key="2">
    <source>
        <dbReference type="Proteomes" id="UP001519460"/>
    </source>
</evidence>
<dbReference type="AlphaFoldDB" id="A0ABD0LYT5"/>
<sequence length="57" mass="6263">MRSLLRALYTTRCGIPSGLVGVSAVVVAHQQSMYGLAGFLGRWSETACSSFYRSQYE</sequence>
<feature type="non-terminal residue" evidence="1">
    <location>
        <position position="57"/>
    </location>
</feature>
<evidence type="ECO:0000313" key="1">
    <source>
        <dbReference type="EMBL" id="KAK7504331.1"/>
    </source>
</evidence>
<proteinExistence type="predicted"/>
<gene>
    <name evidence="1" type="ORF">BaRGS_00004635</name>
</gene>
<comment type="caution">
    <text evidence="1">The sequence shown here is derived from an EMBL/GenBank/DDBJ whole genome shotgun (WGS) entry which is preliminary data.</text>
</comment>
<organism evidence="1 2">
    <name type="scientific">Batillaria attramentaria</name>
    <dbReference type="NCBI Taxonomy" id="370345"/>
    <lineage>
        <taxon>Eukaryota</taxon>
        <taxon>Metazoa</taxon>
        <taxon>Spiralia</taxon>
        <taxon>Lophotrochozoa</taxon>
        <taxon>Mollusca</taxon>
        <taxon>Gastropoda</taxon>
        <taxon>Caenogastropoda</taxon>
        <taxon>Sorbeoconcha</taxon>
        <taxon>Cerithioidea</taxon>
        <taxon>Batillariidae</taxon>
        <taxon>Batillaria</taxon>
    </lineage>
</organism>
<reference evidence="1 2" key="1">
    <citation type="journal article" date="2023" name="Sci. Data">
        <title>Genome assembly of the Korean intertidal mud-creeper Batillaria attramentaria.</title>
        <authorList>
            <person name="Patra A.K."/>
            <person name="Ho P.T."/>
            <person name="Jun S."/>
            <person name="Lee S.J."/>
            <person name="Kim Y."/>
            <person name="Won Y.J."/>
        </authorList>
    </citation>
    <scope>NUCLEOTIDE SEQUENCE [LARGE SCALE GENOMIC DNA]</scope>
    <source>
        <strain evidence="1">Wonlab-2016</strain>
    </source>
</reference>